<dbReference type="AlphaFoldDB" id="A0A0E9T0C5"/>
<proteinExistence type="predicted"/>
<sequence>MQTLRCQALNTGLKTVTGKNSS</sequence>
<protein>
    <submittedName>
        <fullName evidence="1">Uncharacterized protein</fullName>
    </submittedName>
</protein>
<organism evidence="1">
    <name type="scientific">Anguilla anguilla</name>
    <name type="common">European freshwater eel</name>
    <name type="synonym">Muraena anguilla</name>
    <dbReference type="NCBI Taxonomy" id="7936"/>
    <lineage>
        <taxon>Eukaryota</taxon>
        <taxon>Metazoa</taxon>
        <taxon>Chordata</taxon>
        <taxon>Craniata</taxon>
        <taxon>Vertebrata</taxon>
        <taxon>Euteleostomi</taxon>
        <taxon>Actinopterygii</taxon>
        <taxon>Neopterygii</taxon>
        <taxon>Teleostei</taxon>
        <taxon>Anguilliformes</taxon>
        <taxon>Anguillidae</taxon>
        <taxon>Anguilla</taxon>
    </lineage>
</organism>
<name>A0A0E9T0C5_ANGAN</name>
<reference evidence="1" key="1">
    <citation type="submission" date="2014-11" db="EMBL/GenBank/DDBJ databases">
        <authorList>
            <person name="Amaro Gonzalez C."/>
        </authorList>
    </citation>
    <scope>NUCLEOTIDE SEQUENCE</scope>
</reference>
<reference evidence="1" key="2">
    <citation type="journal article" date="2015" name="Fish Shellfish Immunol.">
        <title>Early steps in the European eel (Anguilla anguilla)-Vibrio vulnificus interaction in the gills: Role of the RtxA13 toxin.</title>
        <authorList>
            <person name="Callol A."/>
            <person name="Pajuelo D."/>
            <person name="Ebbesson L."/>
            <person name="Teles M."/>
            <person name="MacKenzie S."/>
            <person name="Amaro C."/>
        </authorList>
    </citation>
    <scope>NUCLEOTIDE SEQUENCE</scope>
</reference>
<evidence type="ECO:0000313" key="1">
    <source>
        <dbReference type="EMBL" id="JAH46203.1"/>
    </source>
</evidence>
<accession>A0A0E9T0C5</accession>
<dbReference type="EMBL" id="GBXM01062374">
    <property type="protein sequence ID" value="JAH46203.1"/>
    <property type="molecule type" value="Transcribed_RNA"/>
</dbReference>